<organism evidence="1 2">
    <name type="scientific">Neosynechococcus sphagnicola sy1</name>
    <dbReference type="NCBI Taxonomy" id="1497020"/>
    <lineage>
        <taxon>Bacteria</taxon>
        <taxon>Bacillati</taxon>
        <taxon>Cyanobacteriota</taxon>
        <taxon>Cyanophyceae</taxon>
        <taxon>Neosynechococcales</taxon>
        <taxon>Neosynechococcaceae</taxon>
        <taxon>Neosynechococcus</taxon>
    </lineage>
</organism>
<keyword evidence="2" id="KW-1185">Reference proteome</keyword>
<dbReference type="AlphaFoldDB" id="A0A098TNA3"/>
<dbReference type="SUPFAM" id="SSF56655">
    <property type="entry name" value="Carbohydrate phosphatase"/>
    <property type="match status" value="1"/>
</dbReference>
<protein>
    <recommendedName>
        <fullName evidence="3">Inositol monophosphatase</fullName>
    </recommendedName>
</protein>
<name>A0A098TNA3_9CYAN</name>
<dbReference type="RefSeq" id="WP_036531001.1">
    <property type="nucleotide sequence ID" value="NZ_JJML01000004.1"/>
</dbReference>
<gene>
    <name evidence="1" type="ORF">DO97_13105</name>
</gene>
<dbReference type="Proteomes" id="UP000030170">
    <property type="component" value="Unassembled WGS sequence"/>
</dbReference>
<dbReference type="Gene3D" id="3.30.540.10">
    <property type="entry name" value="Fructose-1,6-Bisphosphatase, subunit A, domain 1"/>
    <property type="match status" value="1"/>
</dbReference>
<evidence type="ECO:0000313" key="1">
    <source>
        <dbReference type="EMBL" id="KGF73736.1"/>
    </source>
</evidence>
<evidence type="ECO:0008006" key="3">
    <source>
        <dbReference type="Google" id="ProtNLM"/>
    </source>
</evidence>
<dbReference type="EMBL" id="JJML01000004">
    <property type="protein sequence ID" value="KGF73736.1"/>
    <property type="molecule type" value="Genomic_DNA"/>
</dbReference>
<dbReference type="Gene3D" id="3.40.190.80">
    <property type="match status" value="1"/>
</dbReference>
<dbReference type="OrthoDB" id="978622at2"/>
<accession>A0A098TNA3</accession>
<dbReference type="STRING" id="1497020.DO97_13105"/>
<sequence>MNYYALAQKISQSIKQALIEDLIAPISEGELPPSPANLKSIHKVDHLATKVLLEVLEGFNCNIYVESHSLQQHRNAKFSIFVDPVDGSLNWDRRVGDPCIVVAISEKTKEIKLKDLEFAYVEGLRSGDIYYTEASASYYINYLIQKNIQIQCQGKPCLADAIAYLRPGYSLAKQQLEASLPVFLLCRDIRAFDNAGMEICEIARNAADLMIEARKGSDNFNLLSYPILKYAGGILCDLDGNSLDEINMELEQQIDYIVCNHQLLLAEVLLILQTMKKSRCYTKDNLRFSY</sequence>
<comment type="caution">
    <text evidence="1">The sequence shown here is derived from an EMBL/GenBank/DDBJ whole genome shotgun (WGS) entry which is preliminary data.</text>
</comment>
<reference evidence="1 2" key="1">
    <citation type="journal article" date="2014" name="Mol. Ecol.">
        <title>Evolution of Synechococcus.</title>
        <authorList>
            <person name="Dvorak P."/>
            <person name="Casamatta D."/>
            <person name="Hasler P."/>
            <person name="Poulickova A."/>
            <person name="Ondrej V."/>
            <person name="Sanges R."/>
        </authorList>
    </citation>
    <scope>NUCLEOTIDE SEQUENCE [LARGE SCALE GENOMIC DNA]</scope>
    <source>
        <strain evidence="1 2">CAUP A 1101</strain>
    </source>
</reference>
<proteinExistence type="predicted"/>
<evidence type="ECO:0000313" key="2">
    <source>
        <dbReference type="Proteomes" id="UP000030170"/>
    </source>
</evidence>